<organism evidence="2 3">
    <name type="scientific">Rhodococcus daqingensis</name>
    <dbReference type="NCBI Taxonomy" id="2479363"/>
    <lineage>
        <taxon>Bacteria</taxon>
        <taxon>Bacillati</taxon>
        <taxon>Actinomycetota</taxon>
        <taxon>Actinomycetes</taxon>
        <taxon>Mycobacteriales</taxon>
        <taxon>Nocardiaceae</taxon>
        <taxon>Rhodococcus</taxon>
    </lineage>
</organism>
<evidence type="ECO:0000313" key="3">
    <source>
        <dbReference type="Proteomes" id="UP001596484"/>
    </source>
</evidence>
<name>A0ABW2RXT9_9NOCA</name>
<accession>A0ABW2RXT9</accession>
<comment type="caution">
    <text evidence="2">The sequence shown here is derived from an EMBL/GenBank/DDBJ whole genome shotgun (WGS) entry which is preliminary data.</text>
</comment>
<feature type="region of interest" description="Disordered" evidence="1">
    <location>
        <begin position="1432"/>
        <end position="1452"/>
    </location>
</feature>
<proteinExistence type="predicted"/>
<feature type="region of interest" description="Disordered" evidence="1">
    <location>
        <begin position="1190"/>
        <end position="1266"/>
    </location>
</feature>
<feature type="compositionally biased region" description="Low complexity" evidence="1">
    <location>
        <begin position="1195"/>
        <end position="1206"/>
    </location>
</feature>
<gene>
    <name evidence="2" type="ORF">ACFQS9_12280</name>
</gene>
<evidence type="ECO:0008006" key="4">
    <source>
        <dbReference type="Google" id="ProtNLM"/>
    </source>
</evidence>
<dbReference type="Proteomes" id="UP001596484">
    <property type="component" value="Unassembled WGS sequence"/>
</dbReference>
<evidence type="ECO:0000256" key="1">
    <source>
        <dbReference type="SAM" id="MobiDB-lite"/>
    </source>
</evidence>
<dbReference type="RefSeq" id="WP_378404971.1">
    <property type="nucleotide sequence ID" value="NZ_JBHTCS010000014.1"/>
</dbReference>
<protein>
    <recommendedName>
        <fullName evidence="4">Tape measure protein</fullName>
    </recommendedName>
</protein>
<evidence type="ECO:0000313" key="2">
    <source>
        <dbReference type="EMBL" id="MFC7448666.1"/>
    </source>
</evidence>
<keyword evidence="3" id="KW-1185">Reference proteome</keyword>
<dbReference type="EMBL" id="JBHTCS010000014">
    <property type="protein sequence ID" value="MFC7448666.1"/>
    <property type="molecule type" value="Genomic_DNA"/>
</dbReference>
<sequence length="1491" mass="153175">MALDVGTLVVTLTADDSGLRTKMQSAKAGMADLDQAAGKASRSLVAVGDGFDGQKVKREADQASSSMNALGAATELTKKAAIGIGAAFTLDKAVTFMKDAVMAASDLSESTNKVQQVFKSGARDIEAFGATAAKSIGMSNLAAREAASTFGVFGKSAGLSGKDLVGFSTNLTKLAGDMASFSNTTPEEAIEALGAALRGENEPIQRYGVLLDDATLRQEAMKQGLIATTKDALTPAQKVLSAYGVVMAQTKDSQGDFGRTSTGLANQMRILKAEFTNTSAEIGSNLLPIAESFVSLLAGPGMAAFGATADVLKVIGTAVGTLGSAFGSLPGPVQGVIGAIVALKVAQAALGTEIGQKFTGKLADARESLVGLGRSAASGPGAMLSSLRETFAAAGGQAEGFGNKLKAAGTVGVGAMRSGLSSLIGLMGGPLGIAITGATLAFAQHAAAVADAKAQTEQIGTAVKGVADEMGKSGGKYTDAGQKAAAAALSQIKLRDGTTSLSKALSDMHIPLDTAAQGLAGLGKSADKTLESLKAQKAEQESQLSGWERFKQGVGIVLDDPLSTKPVNQQYKTQGGDALKAYEEARKQIKEQQDQLQRDADAGAFTLDVAPNGKKSISDMSQAMADLAENGDGAANAVKILSTTLDKLMSDGLTMDDALQGWNDGLAELRTAAAEVNGPLFDLAGNVNSANTSVSAFYSQAKTGASDMHAVAAAAQQQGASFQGIVDAVQPMYDEFVRMAQAAGIPQPEIDKLAAKLNMVPTDLALKIEAGDLPVTSQLADILRGKIVDIPDSKHIEVSDNSPEIIKKLQDLGLKVDTLPNGHIVVTTNAAQAGKEVDDVANKPRQAFIDVYQRMITGANTPEAQKPRTGGLAGLMLPNNANGSVRRYANGGISGALPDRAVMQPAVPGGLVQWAEGETEGESFIPHASSKRARSLKIWAETGRILGVFANGGITGSLIDLARKQAPGLQVTDSFRAGANDYHGSGNAVDFSNGSGNTDEQLAWANYLADHHAAELAELIYDDPRFTRNIKNGKVVDRSFYAGAGDHTNHVHVAAKAPLTGNKDARTERERVVDAIVAEGRRRGISDKGIKTAIAAGLAESNLQDLPDIPNSEYDSAGVFQQRPSMGWGPAGQGVTQDAGDFYERLAQLDYEGMDPAAAAQSVQRSAFSDGSNYQAKLSEADQVFADSMARNGNDTSTAPTPDSSSRGGSVQDVYVTNWPGGYSPTGSGDTGMASGIGTPVSAPASPVDEQAPEGPKGDPLLGPDGLFGSGSDLVAAANMAGYQINRAATGKSGPPMGRSMLDVFPILAAKGERVIDAETNAKFGPILDALVKDKVPGYFFGGTVGSNPNFMPGGSKHNDTVKAWLGAGPAGGGALSTIAKANPAVVRGEQAYRGAVGAVGAIIEVASLLSGMASSGISGLGFDVAKQLLEHQQGQGKPQGGGSAPVGQTTRKSDTAVGAQFFGPVQINDAEGFLTRNADMARDAFAKNNL</sequence>
<reference evidence="3" key="1">
    <citation type="journal article" date="2019" name="Int. J. Syst. Evol. Microbiol.">
        <title>The Global Catalogue of Microorganisms (GCM) 10K type strain sequencing project: providing services to taxonomists for standard genome sequencing and annotation.</title>
        <authorList>
            <consortium name="The Broad Institute Genomics Platform"/>
            <consortium name="The Broad Institute Genome Sequencing Center for Infectious Disease"/>
            <person name="Wu L."/>
            <person name="Ma J."/>
        </authorList>
    </citation>
    <scope>NUCLEOTIDE SEQUENCE [LARGE SCALE GENOMIC DNA]</scope>
    <source>
        <strain evidence="3">ICMP 19430</strain>
    </source>
</reference>